<dbReference type="Pfam" id="PF00353">
    <property type="entry name" value="HemolysinCabind"/>
    <property type="match status" value="7"/>
</dbReference>
<comment type="subcellular location">
    <subcellularLocation>
        <location evidence="1">Secreted</location>
    </subcellularLocation>
</comment>
<dbReference type="Proteomes" id="UP001385892">
    <property type="component" value="Unassembled WGS sequence"/>
</dbReference>
<feature type="domain" description="Haemolysin-type calcium binding-related" evidence="5">
    <location>
        <begin position="712"/>
        <end position="749"/>
    </location>
</feature>
<dbReference type="InterPro" id="IPR010566">
    <property type="entry name" value="Haemolys_ca-bd"/>
</dbReference>
<gene>
    <name evidence="6" type="ORF">WKW82_23690</name>
</gene>
<dbReference type="SUPFAM" id="SSF51120">
    <property type="entry name" value="beta-Roll"/>
    <property type="match status" value="5"/>
</dbReference>
<dbReference type="InterPro" id="IPR018511">
    <property type="entry name" value="Hemolysin-typ_Ca-bd_CS"/>
</dbReference>
<name>A0ABU8WQI4_9BURK</name>
<keyword evidence="7" id="KW-1185">Reference proteome</keyword>
<organism evidence="6 7">
    <name type="scientific">Variovorax rhizosphaerae</name>
    <dbReference type="NCBI Taxonomy" id="1836200"/>
    <lineage>
        <taxon>Bacteria</taxon>
        <taxon>Pseudomonadati</taxon>
        <taxon>Pseudomonadota</taxon>
        <taxon>Betaproteobacteria</taxon>
        <taxon>Burkholderiales</taxon>
        <taxon>Comamonadaceae</taxon>
        <taxon>Variovorax</taxon>
    </lineage>
</organism>
<evidence type="ECO:0000256" key="1">
    <source>
        <dbReference type="ARBA" id="ARBA00004613"/>
    </source>
</evidence>
<evidence type="ECO:0000256" key="4">
    <source>
        <dbReference type="SAM" id="MobiDB-lite"/>
    </source>
</evidence>
<dbReference type="PANTHER" id="PTHR38340:SF1">
    <property type="entry name" value="S-LAYER PROTEIN"/>
    <property type="match status" value="1"/>
</dbReference>
<evidence type="ECO:0000313" key="6">
    <source>
        <dbReference type="EMBL" id="MEJ8849669.1"/>
    </source>
</evidence>
<sequence>MAYYVYGTTGADSMVGSAGDDVIYGLEGDDVLYGLNGEDMIDGGPGNDKMNGGPNSDTFIVDSEGDVVVGGGANFLPDLILSSVTCILGSDVGNLTLTGTGGISGYGNALANVMKGNGGDNILIGAGGDDTLDGAAGNDVVSGDYGSDTILFGRGDGQDTLLDSFMHPWDMDTLLFKAGVAVADIRASREGDTLILKIAGTDDQVRMPNYFKTQYMYGQVKEIRFADAPATVWTASRFKDLVSLPPPPPVVLIDGTPAPDTLTGTTGDDLINGLAGNDVIYGKEGADTLDGGAGDDKIDGGEGADEMWGGTGNDIYYVDNIHDRVNERAGEGVDAVQIRVSYTLIENLENLHLAGTAAINGTGNSLNNVITGNTGDNVLDGAAGNDTMYGGSGNDTFIIDCAGDTVIEYANNGTDLVLSNVAFALGANVENLTLTGSAAINGTGNALDNVLKGNTGNNQLDGGAGNDTLDGGAGDDRIDGGEGADAMSGGTGNDFYVVDNANDRVTELAGEGVDAVQIRVSHGLGANLENLHLAGTAAINGTGNALNNVITGNTGDNVLDGGLGNDAMYGSNGNDTYVVDSAGDTVIEYLNQGVDLVRSGVSFALDPNIENLTLTGTAAINGTGNELGNALTGNSANNQLGGGAGNDRLEGGAGADLVFGGTGNDTYVLARGHGSDVLVEDDGTAGNVDVALFGPGIAMDQLWFSKGTGSNDLLVSVIGTNDKFTIKNWYVGNRYHVEEFKTSDGKVLLDSQVQNLVQAMAGFSPPAAGQTTLPASYQPSLNPVIAANWH</sequence>
<dbReference type="PRINTS" id="PR00313">
    <property type="entry name" value="CABNDNGRPT"/>
</dbReference>
<proteinExistence type="predicted"/>
<keyword evidence="2" id="KW-0964">Secreted</keyword>
<evidence type="ECO:0000256" key="2">
    <source>
        <dbReference type="ARBA" id="ARBA00022525"/>
    </source>
</evidence>
<accession>A0ABU8WQI4</accession>
<reference evidence="6 7" key="1">
    <citation type="submission" date="2024-03" db="EMBL/GenBank/DDBJ databases">
        <title>Novel species of the genus Variovorax.</title>
        <authorList>
            <person name="Liu Q."/>
            <person name="Xin Y.-H."/>
        </authorList>
    </citation>
    <scope>NUCLEOTIDE SEQUENCE [LARGE SCALE GENOMIC DNA]</scope>
    <source>
        <strain evidence="6 7">KACC 18900</strain>
    </source>
</reference>
<feature type="domain" description="Haemolysin-type calcium binding-related" evidence="5">
    <location>
        <begin position="194"/>
        <end position="235"/>
    </location>
</feature>
<feature type="region of interest" description="Disordered" evidence="4">
    <location>
        <begin position="457"/>
        <end position="485"/>
    </location>
</feature>
<dbReference type="Pfam" id="PF06594">
    <property type="entry name" value="HCBP_related"/>
    <property type="match status" value="2"/>
</dbReference>
<evidence type="ECO:0000259" key="5">
    <source>
        <dbReference type="Pfam" id="PF06594"/>
    </source>
</evidence>
<dbReference type="PANTHER" id="PTHR38340">
    <property type="entry name" value="S-LAYER PROTEIN"/>
    <property type="match status" value="1"/>
</dbReference>
<dbReference type="InterPro" id="IPR011049">
    <property type="entry name" value="Serralysin-like_metalloprot_C"/>
</dbReference>
<comment type="caution">
    <text evidence="6">The sequence shown here is derived from an EMBL/GenBank/DDBJ whole genome shotgun (WGS) entry which is preliminary data.</text>
</comment>
<keyword evidence="3" id="KW-0106">Calcium</keyword>
<dbReference type="PROSITE" id="PS00330">
    <property type="entry name" value="HEMOLYSIN_CALCIUM"/>
    <property type="match status" value="4"/>
</dbReference>
<evidence type="ECO:0000256" key="3">
    <source>
        <dbReference type="ARBA" id="ARBA00022837"/>
    </source>
</evidence>
<evidence type="ECO:0000313" key="7">
    <source>
        <dbReference type="Proteomes" id="UP001385892"/>
    </source>
</evidence>
<dbReference type="EMBL" id="JBBKZT010000011">
    <property type="protein sequence ID" value="MEJ8849669.1"/>
    <property type="molecule type" value="Genomic_DNA"/>
</dbReference>
<dbReference type="Gene3D" id="2.150.10.10">
    <property type="entry name" value="Serralysin-like metalloprotease, C-terminal"/>
    <property type="match status" value="5"/>
</dbReference>
<protein>
    <submittedName>
        <fullName evidence="6">Calcium-binding protein</fullName>
    </submittedName>
</protein>
<dbReference type="RefSeq" id="WP_340344792.1">
    <property type="nucleotide sequence ID" value="NZ_JBBKZT010000011.1"/>
</dbReference>
<dbReference type="InterPro" id="IPR001343">
    <property type="entry name" value="Hemolysn_Ca-bd"/>
</dbReference>
<dbReference type="InterPro" id="IPR050557">
    <property type="entry name" value="RTX_toxin/Mannuronan_C5-epim"/>
</dbReference>